<evidence type="ECO:0000256" key="1">
    <source>
        <dbReference type="SAM" id="Phobius"/>
    </source>
</evidence>
<dbReference type="AlphaFoldDB" id="A0A0F8XLE2"/>
<gene>
    <name evidence="2" type="ORF">LCGC14_3009740</name>
</gene>
<evidence type="ECO:0000313" key="2">
    <source>
        <dbReference type="EMBL" id="KKK61895.1"/>
    </source>
</evidence>
<sequence>FSAEPFTVIPTTVDISVGASSTVDVIIPGGRADFFAIKNDCSSTLYFSIYRSTTTTESDYHLRLDTNESFTADMIVFGIGASAAVGNSAACTFTLILGRY</sequence>
<keyword evidence="1" id="KW-0472">Membrane</keyword>
<name>A0A0F8XLE2_9ZZZZ</name>
<reference evidence="2" key="1">
    <citation type="journal article" date="2015" name="Nature">
        <title>Complex archaea that bridge the gap between prokaryotes and eukaryotes.</title>
        <authorList>
            <person name="Spang A."/>
            <person name="Saw J.H."/>
            <person name="Jorgensen S.L."/>
            <person name="Zaremba-Niedzwiedzka K."/>
            <person name="Martijn J."/>
            <person name="Lind A.E."/>
            <person name="van Eijk R."/>
            <person name="Schleper C."/>
            <person name="Guy L."/>
            <person name="Ettema T.J."/>
        </authorList>
    </citation>
    <scope>NUCLEOTIDE SEQUENCE</scope>
</reference>
<organism evidence="2">
    <name type="scientific">marine sediment metagenome</name>
    <dbReference type="NCBI Taxonomy" id="412755"/>
    <lineage>
        <taxon>unclassified sequences</taxon>
        <taxon>metagenomes</taxon>
        <taxon>ecological metagenomes</taxon>
    </lineage>
</organism>
<feature type="transmembrane region" description="Helical" evidence="1">
    <location>
        <begin position="74"/>
        <end position="97"/>
    </location>
</feature>
<feature type="non-terminal residue" evidence="2">
    <location>
        <position position="1"/>
    </location>
</feature>
<comment type="caution">
    <text evidence="2">The sequence shown here is derived from an EMBL/GenBank/DDBJ whole genome shotgun (WGS) entry which is preliminary data.</text>
</comment>
<accession>A0A0F8XLE2</accession>
<dbReference type="EMBL" id="LAZR01062263">
    <property type="protein sequence ID" value="KKK61895.1"/>
    <property type="molecule type" value="Genomic_DNA"/>
</dbReference>
<protein>
    <submittedName>
        <fullName evidence="2">Uncharacterized protein</fullName>
    </submittedName>
</protein>
<proteinExistence type="predicted"/>
<keyword evidence="1" id="KW-0812">Transmembrane</keyword>
<keyword evidence="1" id="KW-1133">Transmembrane helix</keyword>